<evidence type="ECO:0000256" key="11">
    <source>
        <dbReference type="SAM" id="SignalP"/>
    </source>
</evidence>
<feature type="active site" description="Nucleophile" evidence="9">
    <location>
        <position position="167"/>
    </location>
</feature>
<evidence type="ECO:0000256" key="7">
    <source>
        <dbReference type="ARBA" id="ARBA00022984"/>
    </source>
</evidence>
<feature type="domain" description="L,D-TPase catalytic" evidence="12">
    <location>
        <begin position="70"/>
        <end position="191"/>
    </location>
</feature>
<gene>
    <name evidence="13" type="ORF">HMPREF1250_1241</name>
</gene>
<dbReference type="InterPro" id="IPR006311">
    <property type="entry name" value="TAT_signal"/>
</dbReference>
<dbReference type="PROSITE" id="PS51318">
    <property type="entry name" value="TAT"/>
    <property type="match status" value="1"/>
</dbReference>
<dbReference type="GO" id="GO:0005576">
    <property type="term" value="C:extracellular region"/>
    <property type="evidence" value="ECO:0007669"/>
    <property type="project" value="TreeGrafter"/>
</dbReference>
<dbReference type="RefSeq" id="WP_023052660.1">
    <property type="nucleotide sequence ID" value="NZ_AWXA01000004.1"/>
</dbReference>
<dbReference type="CDD" id="cd16913">
    <property type="entry name" value="YkuD_like"/>
    <property type="match status" value="1"/>
</dbReference>
<dbReference type="eggNOG" id="COG1376">
    <property type="taxonomic scope" value="Bacteria"/>
</dbReference>
<feature type="compositionally biased region" description="Basic and acidic residues" evidence="10">
    <location>
        <begin position="382"/>
        <end position="404"/>
    </location>
</feature>
<dbReference type="GO" id="GO:0016757">
    <property type="term" value="F:glycosyltransferase activity"/>
    <property type="evidence" value="ECO:0007669"/>
    <property type="project" value="UniProtKB-KW"/>
</dbReference>
<dbReference type="Pfam" id="PF03734">
    <property type="entry name" value="YkuD"/>
    <property type="match status" value="1"/>
</dbReference>
<evidence type="ECO:0000256" key="3">
    <source>
        <dbReference type="ARBA" id="ARBA00022676"/>
    </source>
</evidence>
<keyword evidence="3" id="KW-0328">Glycosyltransferase</keyword>
<evidence type="ECO:0000256" key="8">
    <source>
        <dbReference type="ARBA" id="ARBA00023316"/>
    </source>
</evidence>
<dbReference type="EMBL" id="AWXA01000004">
    <property type="protein sequence ID" value="ERT62486.1"/>
    <property type="molecule type" value="Genomic_DNA"/>
</dbReference>
<evidence type="ECO:0000256" key="5">
    <source>
        <dbReference type="ARBA" id="ARBA00022801"/>
    </source>
</evidence>
<dbReference type="Proteomes" id="UP000017090">
    <property type="component" value="Unassembled WGS sequence"/>
</dbReference>
<feature type="active site" description="Proton donor/acceptor" evidence="9">
    <location>
        <position position="151"/>
    </location>
</feature>
<feature type="chain" id="PRO_5004689422" evidence="11">
    <location>
        <begin position="31"/>
        <end position="404"/>
    </location>
</feature>
<proteinExistence type="inferred from homology"/>
<keyword evidence="6 9" id="KW-0133">Cell shape</keyword>
<dbReference type="GO" id="GO:0071972">
    <property type="term" value="F:peptidoglycan L,D-transpeptidase activity"/>
    <property type="evidence" value="ECO:0007669"/>
    <property type="project" value="TreeGrafter"/>
</dbReference>
<dbReference type="InterPro" id="IPR050979">
    <property type="entry name" value="LD-transpeptidase"/>
</dbReference>
<evidence type="ECO:0000256" key="2">
    <source>
        <dbReference type="ARBA" id="ARBA00005992"/>
    </source>
</evidence>
<keyword evidence="7 9" id="KW-0573">Peptidoglycan synthesis</keyword>
<dbReference type="SUPFAM" id="SSF141523">
    <property type="entry name" value="L,D-transpeptidase catalytic domain-like"/>
    <property type="match status" value="1"/>
</dbReference>
<dbReference type="InterPro" id="IPR005490">
    <property type="entry name" value="LD_TPept_cat_dom"/>
</dbReference>
<feature type="region of interest" description="Disordered" evidence="10">
    <location>
        <begin position="357"/>
        <end position="404"/>
    </location>
</feature>
<feature type="compositionally biased region" description="Basic and acidic residues" evidence="10">
    <location>
        <begin position="363"/>
        <end position="375"/>
    </location>
</feature>
<comment type="pathway">
    <text evidence="1 9">Cell wall biogenesis; peptidoglycan biosynthesis.</text>
</comment>
<keyword evidence="8 9" id="KW-0961">Cell wall biogenesis/degradation</keyword>
<evidence type="ECO:0000259" key="12">
    <source>
        <dbReference type="PROSITE" id="PS52029"/>
    </source>
</evidence>
<evidence type="ECO:0000256" key="10">
    <source>
        <dbReference type="SAM" id="MobiDB-lite"/>
    </source>
</evidence>
<dbReference type="PANTHER" id="PTHR30582:SF24">
    <property type="entry name" value="L,D-TRANSPEPTIDASE ERFK_SRFK-RELATED"/>
    <property type="match status" value="1"/>
</dbReference>
<keyword evidence="11" id="KW-0732">Signal</keyword>
<protein>
    <submittedName>
        <fullName evidence="13">L,D-transpeptidase catalytic domain protein</fullName>
    </submittedName>
</protein>
<dbReference type="UniPathway" id="UPA00219"/>
<dbReference type="PROSITE" id="PS52029">
    <property type="entry name" value="LD_TPASE"/>
    <property type="match status" value="1"/>
</dbReference>
<dbReference type="GO" id="GO:0008360">
    <property type="term" value="P:regulation of cell shape"/>
    <property type="evidence" value="ECO:0007669"/>
    <property type="project" value="UniProtKB-UniRule"/>
</dbReference>
<dbReference type="PANTHER" id="PTHR30582">
    <property type="entry name" value="L,D-TRANSPEPTIDASE"/>
    <property type="match status" value="1"/>
</dbReference>
<keyword evidence="14" id="KW-1185">Reference proteome</keyword>
<keyword evidence="4" id="KW-0808">Transferase</keyword>
<evidence type="ECO:0000256" key="1">
    <source>
        <dbReference type="ARBA" id="ARBA00004752"/>
    </source>
</evidence>
<dbReference type="GO" id="GO:0071555">
    <property type="term" value="P:cell wall organization"/>
    <property type="evidence" value="ECO:0007669"/>
    <property type="project" value="UniProtKB-UniRule"/>
</dbReference>
<feature type="signal peptide" evidence="11">
    <location>
        <begin position="1"/>
        <end position="30"/>
    </location>
</feature>
<accession>U7UT57</accession>
<dbReference type="GO" id="GO:0018104">
    <property type="term" value="P:peptidoglycan-protein cross-linking"/>
    <property type="evidence" value="ECO:0007669"/>
    <property type="project" value="TreeGrafter"/>
</dbReference>
<dbReference type="Gene3D" id="2.40.440.10">
    <property type="entry name" value="L,D-transpeptidase catalytic domain-like"/>
    <property type="match status" value="1"/>
</dbReference>
<comment type="similarity">
    <text evidence="2">Belongs to the YkuD family.</text>
</comment>
<comment type="caution">
    <text evidence="13">The sequence shown here is derived from an EMBL/GenBank/DDBJ whole genome shotgun (WGS) entry which is preliminary data.</text>
</comment>
<evidence type="ECO:0000313" key="13">
    <source>
        <dbReference type="EMBL" id="ERT62486.1"/>
    </source>
</evidence>
<evidence type="ECO:0000256" key="9">
    <source>
        <dbReference type="PROSITE-ProRule" id="PRU01373"/>
    </source>
</evidence>
<evidence type="ECO:0000256" key="6">
    <source>
        <dbReference type="ARBA" id="ARBA00022960"/>
    </source>
</evidence>
<keyword evidence="5" id="KW-0378">Hydrolase</keyword>
<evidence type="ECO:0000256" key="4">
    <source>
        <dbReference type="ARBA" id="ARBA00022679"/>
    </source>
</evidence>
<organism evidence="13 14">
    <name type="scientific">Megasphaera vaginalis</name>
    <name type="common">ex Srinivasan et al. 2021</name>
    <dbReference type="NCBI Taxonomy" id="1111454"/>
    <lineage>
        <taxon>Bacteria</taxon>
        <taxon>Bacillati</taxon>
        <taxon>Bacillota</taxon>
        <taxon>Negativicutes</taxon>
        <taxon>Veillonellales</taxon>
        <taxon>Veillonellaceae</taxon>
        <taxon>Megasphaera</taxon>
    </lineage>
</organism>
<reference evidence="13 14" key="1">
    <citation type="submission" date="2013-09" db="EMBL/GenBank/DDBJ databases">
        <authorList>
            <person name="Durkin A.S."/>
            <person name="Haft D.R."/>
            <person name="McCorrison J."/>
            <person name="Torralba M."/>
            <person name="Gillis M."/>
            <person name="Haft D.H."/>
            <person name="Methe B."/>
            <person name="Sutton G."/>
            <person name="Nelson K.E."/>
        </authorList>
    </citation>
    <scope>NUCLEOTIDE SEQUENCE [LARGE SCALE GENOMIC DNA]</scope>
    <source>
        <strain evidence="13 14">BV3C16-1</strain>
    </source>
</reference>
<dbReference type="InterPro" id="IPR038063">
    <property type="entry name" value="Transpep_catalytic_dom"/>
</dbReference>
<sequence length="404" mass="43653">MNRRKRSLFARRRSFLIAALAALTVGTAVAATPAATVAPAAKAAPVASVSIHADNPATAPATVRKQSQEKKIVLNLASRMLTLYEGKVKIRMYPVGVGKYATPTPIGYYSVQVKEVNPTWIDPDSRTEIESGPTNPLGYRWMGIHGNYGIHGTNRPESIGGYVSNGCIRLLEKDIEDLYDHTPVGTPVEIFYDRIVIDSAPDHTVSYYIYPDGYERQPLEVEAVKKALAGYGVDNFESAEAIQAKIAASDGKPTYVAKAYDLLVNGRKLPLRALGKNGKVYLPAVAVATALRANLTWNAAEKMLTGPYAAVPGSVHSDVVYVEAADAKCMFHLDGGLTPELTYSLMSIKEAVSPAPAAGQEAGKVRDKMPVKETVKAPVNDTVKEKTKRIDLKEKIQQKGAEKA</sequence>
<dbReference type="STRING" id="1111454.HMPREF1250_1241"/>
<dbReference type="OrthoDB" id="9787225at2"/>
<dbReference type="AlphaFoldDB" id="U7UT57"/>
<evidence type="ECO:0000313" key="14">
    <source>
        <dbReference type="Proteomes" id="UP000017090"/>
    </source>
</evidence>
<dbReference type="PATRIC" id="fig|1111454.3.peg.65"/>
<name>U7UT57_9FIRM</name>